<keyword evidence="1" id="KW-0704">Schiff base</keyword>
<sequence length="349" mass="39011">MPVNTRPRRIEGLDQKLCQNNTALIADTLHFESELPIIELANAISDRVPGPHFGLVDPRKHADTTCLIENAHRMYGLFRDQGLKGNDIIINIPATEAGIYATQQLQEDGININLCCVTNLIHAVACAEVKATAISIAVGPLLELYEQKRKTIYPNPSKHPGIETIQSILAYFKLHGIRTKVVGTRFRTLAEIGLLSDCDAVCVSAEHAEKMKWSSVPTTSLDDYGPEHPAVFRARQAKYPMDLLKNAKGTGGFSRWLSPESRNMTCELLDEVLQEMESQMASIEQVVEIEIKRRYEQGTTPLKELYRRLDAERAKSSQSPKVVLVREMWQGLFTPVTSLGVEQAIDEVF</sequence>
<dbReference type="PANTHER" id="PTHR10683">
    <property type="entry name" value="TRANSALDOLASE"/>
    <property type="match status" value="1"/>
</dbReference>
<keyword evidence="4" id="KW-1185">Reference proteome</keyword>
<dbReference type="InterPro" id="IPR013785">
    <property type="entry name" value="Aldolase_TIM"/>
</dbReference>
<dbReference type="SUPFAM" id="SSF51569">
    <property type="entry name" value="Aldolase"/>
    <property type="match status" value="1"/>
</dbReference>
<accession>A0A0C3CAK0</accession>
<dbReference type="InterPro" id="IPR001585">
    <property type="entry name" value="TAL/FSA"/>
</dbReference>
<gene>
    <name evidence="3" type="ORF">M413DRAFT_410773</name>
</gene>
<reference evidence="4" key="2">
    <citation type="submission" date="2015-01" db="EMBL/GenBank/DDBJ databases">
        <title>Evolutionary Origins and Diversification of the Mycorrhizal Mutualists.</title>
        <authorList>
            <consortium name="DOE Joint Genome Institute"/>
            <consortium name="Mycorrhizal Genomics Consortium"/>
            <person name="Kohler A."/>
            <person name="Kuo A."/>
            <person name="Nagy L.G."/>
            <person name="Floudas D."/>
            <person name="Copeland A."/>
            <person name="Barry K.W."/>
            <person name="Cichocki N."/>
            <person name="Veneault-Fourrey C."/>
            <person name="LaButti K."/>
            <person name="Lindquist E.A."/>
            <person name="Lipzen A."/>
            <person name="Lundell T."/>
            <person name="Morin E."/>
            <person name="Murat C."/>
            <person name="Riley R."/>
            <person name="Ohm R."/>
            <person name="Sun H."/>
            <person name="Tunlid A."/>
            <person name="Henrissat B."/>
            <person name="Grigoriev I.V."/>
            <person name="Hibbett D.S."/>
            <person name="Martin F."/>
        </authorList>
    </citation>
    <scope>NUCLEOTIDE SEQUENCE [LARGE SCALE GENOMIC DNA]</scope>
    <source>
        <strain evidence="4">h7</strain>
    </source>
</reference>
<keyword evidence="2" id="KW-0175">Coiled coil</keyword>
<evidence type="ECO:0000313" key="4">
    <source>
        <dbReference type="Proteomes" id="UP000053424"/>
    </source>
</evidence>
<evidence type="ECO:0000256" key="1">
    <source>
        <dbReference type="ARBA" id="ARBA00023270"/>
    </source>
</evidence>
<feature type="coiled-coil region" evidence="2">
    <location>
        <begin position="266"/>
        <end position="293"/>
    </location>
</feature>
<proteinExistence type="predicted"/>
<dbReference type="STRING" id="686832.A0A0C3CAK0"/>
<dbReference type="HOGENOM" id="CLU_048620_0_0_1"/>
<name>A0A0C3CAK0_HEBCY</name>
<dbReference type="OrthoDB" id="2015515at2759"/>
<organism evidence="3 4">
    <name type="scientific">Hebeloma cylindrosporum</name>
    <dbReference type="NCBI Taxonomy" id="76867"/>
    <lineage>
        <taxon>Eukaryota</taxon>
        <taxon>Fungi</taxon>
        <taxon>Dikarya</taxon>
        <taxon>Basidiomycota</taxon>
        <taxon>Agaricomycotina</taxon>
        <taxon>Agaricomycetes</taxon>
        <taxon>Agaricomycetidae</taxon>
        <taxon>Agaricales</taxon>
        <taxon>Agaricineae</taxon>
        <taxon>Hymenogastraceae</taxon>
        <taxon>Hebeloma</taxon>
    </lineage>
</organism>
<protein>
    <submittedName>
        <fullName evidence="3">Uncharacterized protein</fullName>
    </submittedName>
</protein>
<dbReference type="AlphaFoldDB" id="A0A0C3CAK0"/>
<dbReference type="Proteomes" id="UP000053424">
    <property type="component" value="Unassembled WGS sequence"/>
</dbReference>
<dbReference type="GO" id="GO:0006098">
    <property type="term" value="P:pentose-phosphate shunt"/>
    <property type="evidence" value="ECO:0007669"/>
    <property type="project" value="UniProtKB-UniPathway"/>
</dbReference>
<dbReference type="Gene3D" id="3.20.20.70">
    <property type="entry name" value="Aldolase class I"/>
    <property type="match status" value="1"/>
</dbReference>
<dbReference type="EMBL" id="KN831780">
    <property type="protein sequence ID" value="KIM41239.1"/>
    <property type="molecule type" value="Genomic_DNA"/>
</dbReference>
<dbReference type="GO" id="GO:0005975">
    <property type="term" value="P:carbohydrate metabolic process"/>
    <property type="evidence" value="ECO:0007669"/>
    <property type="project" value="InterPro"/>
</dbReference>
<evidence type="ECO:0000256" key="2">
    <source>
        <dbReference type="SAM" id="Coils"/>
    </source>
</evidence>
<reference evidence="3 4" key="1">
    <citation type="submission" date="2014-04" db="EMBL/GenBank/DDBJ databases">
        <authorList>
            <consortium name="DOE Joint Genome Institute"/>
            <person name="Kuo A."/>
            <person name="Gay G."/>
            <person name="Dore J."/>
            <person name="Kohler A."/>
            <person name="Nagy L.G."/>
            <person name="Floudas D."/>
            <person name="Copeland A."/>
            <person name="Barry K.W."/>
            <person name="Cichocki N."/>
            <person name="Veneault-Fourrey C."/>
            <person name="LaButti K."/>
            <person name="Lindquist E.A."/>
            <person name="Lipzen A."/>
            <person name="Lundell T."/>
            <person name="Morin E."/>
            <person name="Murat C."/>
            <person name="Sun H."/>
            <person name="Tunlid A."/>
            <person name="Henrissat B."/>
            <person name="Grigoriev I.V."/>
            <person name="Hibbett D.S."/>
            <person name="Martin F."/>
            <person name="Nordberg H.P."/>
            <person name="Cantor M.N."/>
            <person name="Hua S.X."/>
        </authorList>
    </citation>
    <scope>NUCLEOTIDE SEQUENCE [LARGE SCALE GENOMIC DNA]</scope>
    <source>
        <strain evidence="4">h7</strain>
    </source>
</reference>
<dbReference type="PANTHER" id="PTHR10683:SF18">
    <property type="entry name" value="TRANSALDOLASE"/>
    <property type="match status" value="1"/>
</dbReference>
<dbReference type="Pfam" id="PF00923">
    <property type="entry name" value="TAL_FSA"/>
    <property type="match status" value="1"/>
</dbReference>
<evidence type="ECO:0000313" key="3">
    <source>
        <dbReference type="EMBL" id="KIM41239.1"/>
    </source>
</evidence>
<dbReference type="UniPathway" id="UPA00115">
    <property type="reaction ID" value="UER00414"/>
</dbReference>